<keyword evidence="6 7" id="KW-0966">Cell projection</keyword>
<evidence type="ECO:0000313" key="7">
    <source>
        <dbReference type="RefSeq" id="XP_017312324.1"/>
    </source>
</evidence>
<evidence type="ECO:0000256" key="1">
    <source>
        <dbReference type="ARBA" id="ARBA00023054"/>
    </source>
</evidence>
<feature type="compositionally biased region" description="Basic residues" evidence="3">
    <location>
        <begin position="870"/>
        <end position="879"/>
    </location>
</feature>
<dbReference type="GeneID" id="108258296"/>
<dbReference type="AlphaFoldDB" id="A0A2D0Q1Z9"/>
<sequence length="879" mass="103717">MEEKAQKPAVEENSFEAFEKEFQDVLNELAGENSLDLKFRAEHEKLITALKNSHENENRLMTKCRELKAEIRANAVKVEAALKLSHEDQATIMPLKKEIEKAWEMVDAAHEKEKIAKDTIKTLQQEINRLTVLVEQEVVVSKAEVQSVGELLKIKEQLTAERDKLLSELVTLRDNFEKATIKQHEAEEANMKIQETILQLEQDIQVRQNECSRETRQKETLEKELKQLRADVEAQQLEMKAIIAQSQHGKDDQKKMEQQLYEQKILNERVSKELEQLQVRKTKLQQENDQNTLRLEQLTYENNQQASELKMLREEVSQMKQETVKLTKIREATQKKLRLMEVQKLEVEEQRDTLKNQIGGLEKEMEMAEKQTESDKKKIDELIREKDMLSKNMIKAANATEKQLNLVKLHEQTKKTLDQEILNYRDEAQKQRKIIFQLEKERDRYINEASDLTQKVLSNMEDLKVREMEIFEYKKKIAEAETKFKQQQNLYEAIRAERNNYSKNLRDTQHEITDIKHKLKSMTQENGQLTEEIKSKEAALVKEHLEFQRIEKEKKALKAELQKMKQQAQETKQYMDIQEVEEQKLQKIIADADAEKVSLKKELDQVSSERDILGTQLVRRNDELALLYEKIKIQQSIMNKGEIQYNQRVEDIRLLKLEIRKLRSEKTVLNKTVSNVEDLRREVFHMQKDLLKERARCQSLQEKLENPINVHRWRRLEANDPSTFELIQKIHSLQRHLIKKSKEVVEKELLLQEKEKLYVELKHILARQPGPEAAEQLLIYQQTLKKKTRQLKAVTAELNMFESHAQQYKNEIEQLTSELHDMKKKYLMQKRKEQACREKERSLEQAGQPLIMPHRIEGPRFTGGGFSLKQGKKIAARTP</sequence>
<accession>A0A2D0Q1Z9</accession>
<keyword evidence="6 7" id="KW-0282">Flagellum</keyword>
<name>A0A2D0Q1Z9_ICTPU</name>
<dbReference type="OrthoDB" id="264785at2759"/>
<protein>
    <submittedName>
        <fullName evidence="6">Cilia- and flagella-associated protein 58 isoform X1</fullName>
    </submittedName>
    <submittedName>
        <fullName evidence="7">Cilia- and flagella-associated protein 58 isoform X2</fullName>
    </submittedName>
</protein>
<keyword evidence="1 2" id="KW-0175">Coiled coil</keyword>
<keyword evidence="6 7" id="KW-0969">Cilium</keyword>
<feature type="region of interest" description="Disordered" evidence="3">
    <location>
        <begin position="841"/>
        <end position="879"/>
    </location>
</feature>
<evidence type="ECO:0000313" key="6">
    <source>
        <dbReference type="RefSeq" id="XP_017312323.1"/>
    </source>
</evidence>
<proteinExistence type="predicted"/>
<keyword evidence="5" id="KW-1185">Reference proteome</keyword>
<reference evidence="6 7" key="2">
    <citation type="submission" date="2025-04" db="UniProtKB">
        <authorList>
            <consortium name="RefSeq"/>
        </authorList>
    </citation>
    <scope>IDENTIFICATION</scope>
    <source>
        <tissue evidence="6 7">Blood</tissue>
    </source>
</reference>
<dbReference type="KEGG" id="ipu:108258296"/>
<dbReference type="CTD" id="159686"/>
<feature type="coiled-coil region" evidence="2">
    <location>
        <begin position="106"/>
        <end position="609"/>
    </location>
</feature>
<dbReference type="InterPro" id="IPR049270">
    <property type="entry name" value="CFAP58_CC"/>
</dbReference>
<evidence type="ECO:0000256" key="2">
    <source>
        <dbReference type="SAM" id="Coils"/>
    </source>
</evidence>
<reference evidence="5" key="1">
    <citation type="journal article" date="2016" name="Nat. Commun.">
        <title>The channel catfish genome sequence provides insights into the evolution of scale formation in teleosts.</title>
        <authorList>
            <person name="Liu Z."/>
            <person name="Liu S."/>
            <person name="Yao J."/>
            <person name="Bao L."/>
            <person name="Zhang J."/>
            <person name="Li Y."/>
            <person name="Jiang C."/>
            <person name="Sun L."/>
            <person name="Wang R."/>
            <person name="Zhang Y."/>
            <person name="Zhou T."/>
            <person name="Zeng Q."/>
            <person name="Fu Q."/>
            <person name="Gao S."/>
            <person name="Li N."/>
            <person name="Koren S."/>
            <person name="Jiang Y."/>
            <person name="Zimin A."/>
            <person name="Xu P."/>
            <person name="Phillippy A.M."/>
            <person name="Geng X."/>
            <person name="Song L."/>
            <person name="Sun F."/>
            <person name="Li C."/>
            <person name="Wang X."/>
            <person name="Chen A."/>
            <person name="Jin Y."/>
            <person name="Yuan Z."/>
            <person name="Yang Y."/>
            <person name="Tan S."/>
            <person name="Peatman E."/>
            <person name="Lu J."/>
            <person name="Qin Z."/>
            <person name="Dunham R."/>
            <person name="Li Z."/>
            <person name="Sonstegard T."/>
            <person name="Feng J."/>
            <person name="Danzmann R.G."/>
            <person name="Schroeder S."/>
            <person name="Scheffler B."/>
            <person name="Duke M.V."/>
            <person name="Ballard L."/>
            <person name="Kucuktas H."/>
            <person name="Kaltenboeck L."/>
            <person name="Liu H."/>
            <person name="Armbruster J."/>
            <person name="Xie Y."/>
            <person name="Kirby M.L."/>
            <person name="Tian Y."/>
            <person name="Flanagan M.E."/>
            <person name="Mu W."/>
            <person name="Waldbieser G.C."/>
        </authorList>
    </citation>
    <scope>NUCLEOTIDE SEQUENCE [LARGE SCALE GENOMIC DNA]</scope>
    <source>
        <strain evidence="5">SDA103</strain>
    </source>
</reference>
<feature type="domain" description="Cilia- and flagella-associated protein 58 central coiled coil" evidence="4">
    <location>
        <begin position="367"/>
        <end position="670"/>
    </location>
</feature>
<dbReference type="RefSeq" id="XP_017312324.1">
    <property type="nucleotide sequence ID" value="XM_017456835.3"/>
</dbReference>
<dbReference type="Pfam" id="PF21771">
    <property type="entry name" value="CFAP58_CC"/>
    <property type="match status" value="1"/>
</dbReference>
<dbReference type="GO" id="GO:0005856">
    <property type="term" value="C:cytoskeleton"/>
    <property type="evidence" value="ECO:0007669"/>
    <property type="project" value="TreeGrafter"/>
</dbReference>
<dbReference type="STRING" id="7998.ENSIPUP00000023096"/>
<dbReference type="OMA" id="CQDDMRL"/>
<dbReference type="PANTHER" id="PTHR32083:SF0">
    <property type="entry name" value="CILIA AND FLAGELLA-ASSOCIATED PROTEIN 58"/>
    <property type="match status" value="1"/>
</dbReference>
<dbReference type="Proteomes" id="UP000221080">
    <property type="component" value="Chromosome 26"/>
</dbReference>
<feature type="coiled-coil region" evidence="2">
    <location>
        <begin position="791"/>
        <end position="832"/>
    </location>
</feature>
<evidence type="ECO:0000256" key="3">
    <source>
        <dbReference type="SAM" id="MobiDB-lite"/>
    </source>
</evidence>
<gene>
    <name evidence="6 7" type="primary">cfap58</name>
</gene>
<evidence type="ECO:0000313" key="5">
    <source>
        <dbReference type="Proteomes" id="UP000221080"/>
    </source>
</evidence>
<dbReference type="RefSeq" id="XP_017312323.1">
    <property type="nucleotide sequence ID" value="XM_017456834.3"/>
</dbReference>
<organism evidence="5 7">
    <name type="scientific">Ictalurus punctatus</name>
    <name type="common">Channel catfish</name>
    <name type="synonym">Silurus punctatus</name>
    <dbReference type="NCBI Taxonomy" id="7998"/>
    <lineage>
        <taxon>Eukaryota</taxon>
        <taxon>Metazoa</taxon>
        <taxon>Chordata</taxon>
        <taxon>Craniata</taxon>
        <taxon>Vertebrata</taxon>
        <taxon>Euteleostomi</taxon>
        <taxon>Actinopterygii</taxon>
        <taxon>Neopterygii</taxon>
        <taxon>Teleostei</taxon>
        <taxon>Ostariophysi</taxon>
        <taxon>Siluriformes</taxon>
        <taxon>Ictaluridae</taxon>
        <taxon>Ictalurus</taxon>
    </lineage>
</organism>
<dbReference type="PANTHER" id="PTHR32083">
    <property type="entry name" value="CILIA AND FLAGELLA-ASSOCIATED PROTEIN 58-RELATED"/>
    <property type="match status" value="1"/>
</dbReference>
<evidence type="ECO:0000259" key="4">
    <source>
        <dbReference type="Pfam" id="PF21771"/>
    </source>
</evidence>